<keyword evidence="1" id="KW-0560">Oxidoreductase</keyword>
<evidence type="ECO:0000313" key="1">
    <source>
        <dbReference type="EMBL" id="SUX34453.1"/>
    </source>
</evidence>
<gene>
    <name evidence="1" type="primary">pdxA1_1</name>
    <name evidence="1" type="ORF">NCTC8684_03471</name>
</gene>
<dbReference type="Gene3D" id="3.40.718.10">
    <property type="entry name" value="Isopropylmalate Dehydrogenase"/>
    <property type="match status" value="1"/>
</dbReference>
<comment type="caution">
    <text evidence="1">The sequence shown here is derived from an EMBL/GenBank/DDBJ whole genome shotgun (WGS) entry which is preliminary data.</text>
</comment>
<dbReference type="AlphaFoldDB" id="A0AAX2MDW8"/>
<dbReference type="EMBL" id="UIGR01000001">
    <property type="protein sequence ID" value="SUX34453.1"/>
    <property type="molecule type" value="Genomic_DNA"/>
</dbReference>
<organism evidence="1 2">
    <name type="scientific">Chromobacterium violaceum</name>
    <dbReference type="NCBI Taxonomy" id="536"/>
    <lineage>
        <taxon>Bacteria</taxon>
        <taxon>Pseudomonadati</taxon>
        <taxon>Pseudomonadota</taxon>
        <taxon>Betaproteobacteria</taxon>
        <taxon>Neisseriales</taxon>
        <taxon>Chromobacteriaceae</taxon>
        <taxon>Chromobacterium</taxon>
    </lineage>
</organism>
<name>A0AAX2MDW8_CHRVL</name>
<evidence type="ECO:0000313" key="2">
    <source>
        <dbReference type="Proteomes" id="UP000254029"/>
    </source>
</evidence>
<protein>
    <submittedName>
        <fullName evidence="1">4-hydroxythreonine-4-phosphate dehydrogenase 1</fullName>
        <ecNumber evidence="1">1.1.1.262</ecNumber>
    </submittedName>
</protein>
<dbReference type="SUPFAM" id="SSF53659">
    <property type="entry name" value="Isocitrate/Isopropylmalate dehydrogenase-like"/>
    <property type="match status" value="1"/>
</dbReference>
<sequence>MMPKRPVLAVTAGEPAGIGPDLVLRLPELAPEVRCVAIADRALLADRAAALGLDVRLADYRRDRPAPAGALEVLHVPLAARRKPAGWIRPMAATCSPRWTRR</sequence>
<dbReference type="EC" id="1.1.1.262" evidence="1"/>
<dbReference type="GO" id="GO:0050570">
    <property type="term" value="F:4-hydroxythreonine-4-phosphate dehydrogenase activity"/>
    <property type="evidence" value="ECO:0007669"/>
    <property type="project" value="UniProtKB-EC"/>
</dbReference>
<accession>A0AAX2MDW8</accession>
<reference evidence="1 2" key="1">
    <citation type="submission" date="2018-06" db="EMBL/GenBank/DDBJ databases">
        <authorList>
            <consortium name="Pathogen Informatics"/>
            <person name="Doyle S."/>
        </authorList>
    </citation>
    <scope>NUCLEOTIDE SEQUENCE [LARGE SCALE GENOMIC DNA]</scope>
    <source>
        <strain evidence="1 2">NCTC8684</strain>
    </source>
</reference>
<dbReference type="Proteomes" id="UP000254029">
    <property type="component" value="Unassembled WGS sequence"/>
</dbReference>
<proteinExistence type="predicted"/>